<feature type="compositionally biased region" description="Low complexity" evidence="3">
    <location>
        <begin position="168"/>
        <end position="180"/>
    </location>
</feature>
<feature type="compositionally biased region" description="Polar residues" evidence="3">
    <location>
        <begin position="308"/>
        <end position="336"/>
    </location>
</feature>
<dbReference type="GO" id="GO:0005737">
    <property type="term" value="C:cytoplasm"/>
    <property type="evidence" value="ECO:0007669"/>
    <property type="project" value="TreeGrafter"/>
</dbReference>
<sequence>MSHPVSNDIPRQEPLDNTDEEEEEEYLIRITSQPPSSSISQTEIINFLSRVIDPNRISSIKSSSAGIFLVYIIGYNSAWKCVATLHGETLANKTLILQFSSKSNDNVFPITSSSVMASPRSSFTYIPEESILPQPMYGQYYPMYNIPRDPLNYPYHYYPNHGSVSSRTFSNSSDSNFSRKPSTERSSVSSISGPQKKSEAPPAFMPVHFGATPPINRPQSPFSKPDSREVPEPSSLTNPQHKQLTAFDPYFIKQTIPFTSQDPTSTFPIGHPPPNPSNFNYPFQMDWYYSSNPHPPPPASAPPYLSGRNHSMFPSSDNNTNNKFRNSSYPSQNYHPSSHHHKGRYPYLSSSSSSSSSISGSLVTSSSTMTSPRKKNHNNNNSYPNLPTKRSSSSDIFFGPANKYNQILHFDSNKSSETLGFSYPPHLETINPNRLFFGNLPYSTTLEELKSLLYKNDLDRFSIEFPKDGISRGYALVSFESGTSAESAIELFNNFKFQGRKLTVRYDRFPSLAQKNLRNTKTFIYYNGISQSSEAGNNAKMKKDESLLTPINDKSVTNEKFQPQDFKKDAEIARNLAAELSSSLKISK</sequence>
<comment type="caution">
    <text evidence="5">The sequence shown here is derived from an EMBL/GenBank/DDBJ whole genome shotgun (WGS) entry which is preliminary data.</text>
</comment>
<dbReference type="GO" id="GO:0003729">
    <property type="term" value="F:mRNA binding"/>
    <property type="evidence" value="ECO:0007669"/>
    <property type="project" value="TreeGrafter"/>
</dbReference>
<accession>A0AAV5QF96</accession>
<dbReference type="GeneID" id="90070993"/>
<dbReference type="CDD" id="cd00590">
    <property type="entry name" value="RRM_SF"/>
    <property type="match status" value="1"/>
</dbReference>
<dbReference type="PANTHER" id="PTHR23003">
    <property type="entry name" value="RNA RECOGNITION MOTIF RRM DOMAIN CONTAINING PROTEIN"/>
    <property type="match status" value="1"/>
</dbReference>
<protein>
    <recommendedName>
        <fullName evidence="4">RRM domain-containing protein</fullName>
    </recommendedName>
</protein>
<dbReference type="SUPFAM" id="SSF54928">
    <property type="entry name" value="RNA-binding domain, RBD"/>
    <property type="match status" value="1"/>
</dbReference>
<dbReference type="AlphaFoldDB" id="A0AAV5QF96"/>
<feature type="compositionally biased region" description="Low complexity" evidence="3">
    <location>
        <begin position="349"/>
        <end position="371"/>
    </location>
</feature>
<dbReference type="GO" id="GO:0016973">
    <property type="term" value="P:poly(A)+ mRNA export from nucleus"/>
    <property type="evidence" value="ECO:0007669"/>
    <property type="project" value="TreeGrafter"/>
</dbReference>
<dbReference type="Gene3D" id="3.30.70.330">
    <property type="match status" value="1"/>
</dbReference>
<organism evidence="5 6">
    <name type="scientific">Saccharomycopsis crataegensis</name>
    <dbReference type="NCBI Taxonomy" id="43959"/>
    <lineage>
        <taxon>Eukaryota</taxon>
        <taxon>Fungi</taxon>
        <taxon>Dikarya</taxon>
        <taxon>Ascomycota</taxon>
        <taxon>Saccharomycotina</taxon>
        <taxon>Saccharomycetes</taxon>
        <taxon>Saccharomycopsidaceae</taxon>
        <taxon>Saccharomycopsis</taxon>
    </lineage>
</organism>
<evidence type="ECO:0000259" key="4">
    <source>
        <dbReference type="PROSITE" id="PS50102"/>
    </source>
</evidence>
<proteinExistence type="predicted"/>
<evidence type="ECO:0000256" key="2">
    <source>
        <dbReference type="PROSITE-ProRule" id="PRU00176"/>
    </source>
</evidence>
<dbReference type="GO" id="GO:1990904">
    <property type="term" value="C:ribonucleoprotein complex"/>
    <property type="evidence" value="ECO:0007669"/>
    <property type="project" value="TreeGrafter"/>
</dbReference>
<dbReference type="GO" id="GO:0005634">
    <property type="term" value="C:nucleus"/>
    <property type="evidence" value="ECO:0007669"/>
    <property type="project" value="TreeGrafter"/>
</dbReference>
<reference evidence="5 6" key="1">
    <citation type="journal article" date="2023" name="Elife">
        <title>Identification of key yeast species and microbe-microbe interactions impacting larval growth of Drosophila in the wild.</title>
        <authorList>
            <person name="Mure A."/>
            <person name="Sugiura Y."/>
            <person name="Maeda R."/>
            <person name="Honda K."/>
            <person name="Sakurai N."/>
            <person name="Takahashi Y."/>
            <person name="Watada M."/>
            <person name="Katoh T."/>
            <person name="Gotoh A."/>
            <person name="Gotoh Y."/>
            <person name="Taniguchi I."/>
            <person name="Nakamura K."/>
            <person name="Hayashi T."/>
            <person name="Katayama T."/>
            <person name="Uemura T."/>
            <person name="Hattori Y."/>
        </authorList>
    </citation>
    <scope>NUCLEOTIDE SEQUENCE [LARGE SCALE GENOMIC DNA]</scope>
    <source>
        <strain evidence="5 6">SC-9</strain>
    </source>
</reference>
<dbReference type="InterPro" id="IPR000504">
    <property type="entry name" value="RRM_dom"/>
</dbReference>
<feature type="compositionally biased region" description="Polar residues" evidence="3">
    <location>
        <begin position="184"/>
        <end position="195"/>
    </location>
</feature>
<gene>
    <name evidence="5" type="ORF">DASC09_003390</name>
</gene>
<dbReference type="EMBL" id="BTFZ01000001">
    <property type="protein sequence ID" value="GMM33014.1"/>
    <property type="molecule type" value="Genomic_DNA"/>
</dbReference>
<dbReference type="PANTHER" id="PTHR23003:SF3">
    <property type="entry name" value="FI21236P1-RELATED"/>
    <property type="match status" value="1"/>
</dbReference>
<dbReference type="PROSITE" id="PS50102">
    <property type="entry name" value="RRM"/>
    <property type="match status" value="1"/>
</dbReference>
<feature type="region of interest" description="Disordered" evidence="3">
    <location>
        <begin position="168"/>
        <end position="243"/>
    </location>
</feature>
<feature type="region of interest" description="Disordered" evidence="3">
    <location>
        <begin position="1"/>
        <end position="23"/>
    </location>
</feature>
<feature type="domain" description="RRM" evidence="4">
    <location>
        <begin position="433"/>
        <end position="509"/>
    </location>
</feature>
<feature type="compositionally biased region" description="Polar residues" evidence="3">
    <location>
        <begin position="234"/>
        <end position="243"/>
    </location>
</feature>
<dbReference type="Proteomes" id="UP001360560">
    <property type="component" value="Unassembled WGS sequence"/>
</dbReference>
<evidence type="ECO:0000313" key="6">
    <source>
        <dbReference type="Proteomes" id="UP001360560"/>
    </source>
</evidence>
<dbReference type="InterPro" id="IPR012677">
    <property type="entry name" value="Nucleotide-bd_a/b_plait_sf"/>
</dbReference>
<evidence type="ECO:0000256" key="3">
    <source>
        <dbReference type="SAM" id="MobiDB-lite"/>
    </source>
</evidence>
<name>A0AAV5QF96_9ASCO</name>
<keyword evidence="1 2" id="KW-0694">RNA-binding</keyword>
<evidence type="ECO:0000313" key="5">
    <source>
        <dbReference type="EMBL" id="GMM33014.1"/>
    </source>
</evidence>
<feature type="region of interest" description="Disordered" evidence="3">
    <location>
        <begin position="298"/>
        <end position="388"/>
    </location>
</feature>
<dbReference type="InterPro" id="IPR050374">
    <property type="entry name" value="RRT5_SRSF_SR"/>
</dbReference>
<keyword evidence="6" id="KW-1185">Reference proteome</keyword>
<dbReference type="GO" id="GO:0071028">
    <property type="term" value="P:nuclear mRNA surveillance"/>
    <property type="evidence" value="ECO:0007669"/>
    <property type="project" value="TreeGrafter"/>
</dbReference>
<dbReference type="SMART" id="SM00360">
    <property type="entry name" value="RRM"/>
    <property type="match status" value="1"/>
</dbReference>
<dbReference type="InterPro" id="IPR035979">
    <property type="entry name" value="RBD_domain_sf"/>
</dbReference>
<dbReference type="Pfam" id="PF00076">
    <property type="entry name" value="RRM_1"/>
    <property type="match status" value="1"/>
</dbReference>
<dbReference type="RefSeq" id="XP_064850014.1">
    <property type="nucleotide sequence ID" value="XM_064993942.1"/>
</dbReference>
<evidence type="ECO:0000256" key="1">
    <source>
        <dbReference type="ARBA" id="ARBA00022884"/>
    </source>
</evidence>